<reference evidence="1" key="2">
    <citation type="journal article" date="2015" name="Data Brief">
        <title>Shoot transcriptome of the giant reed, Arundo donax.</title>
        <authorList>
            <person name="Barrero R.A."/>
            <person name="Guerrero F.D."/>
            <person name="Moolhuijzen P."/>
            <person name="Goolsby J.A."/>
            <person name="Tidwell J."/>
            <person name="Bellgard S.E."/>
            <person name="Bellgard M.I."/>
        </authorList>
    </citation>
    <scope>NUCLEOTIDE SEQUENCE</scope>
    <source>
        <tissue evidence="1">Shoot tissue taken approximately 20 cm above the soil surface</tissue>
    </source>
</reference>
<proteinExistence type="predicted"/>
<dbReference type="EMBL" id="GBRH01204679">
    <property type="protein sequence ID" value="JAD93216.1"/>
    <property type="molecule type" value="Transcribed_RNA"/>
</dbReference>
<protein>
    <submittedName>
        <fullName evidence="1">Uncharacterized protein</fullName>
    </submittedName>
</protein>
<reference evidence="1" key="1">
    <citation type="submission" date="2014-09" db="EMBL/GenBank/DDBJ databases">
        <authorList>
            <person name="Magalhaes I.L.F."/>
            <person name="Oliveira U."/>
            <person name="Santos F.R."/>
            <person name="Vidigal T.H.D.A."/>
            <person name="Brescovit A.D."/>
            <person name="Santos A.J."/>
        </authorList>
    </citation>
    <scope>NUCLEOTIDE SEQUENCE</scope>
    <source>
        <tissue evidence="1">Shoot tissue taken approximately 20 cm above the soil surface</tissue>
    </source>
</reference>
<accession>A0A0A9DZI8</accession>
<dbReference type="AlphaFoldDB" id="A0A0A9DZI8"/>
<organism evidence="1">
    <name type="scientific">Arundo donax</name>
    <name type="common">Giant reed</name>
    <name type="synonym">Donax arundinaceus</name>
    <dbReference type="NCBI Taxonomy" id="35708"/>
    <lineage>
        <taxon>Eukaryota</taxon>
        <taxon>Viridiplantae</taxon>
        <taxon>Streptophyta</taxon>
        <taxon>Embryophyta</taxon>
        <taxon>Tracheophyta</taxon>
        <taxon>Spermatophyta</taxon>
        <taxon>Magnoliopsida</taxon>
        <taxon>Liliopsida</taxon>
        <taxon>Poales</taxon>
        <taxon>Poaceae</taxon>
        <taxon>PACMAD clade</taxon>
        <taxon>Arundinoideae</taxon>
        <taxon>Arundineae</taxon>
        <taxon>Arundo</taxon>
    </lineage>
</organism>
<name>A0A0A9DZI8_ARUDO</name>
<sequence length="31" mass="3702">MRMPQTTKGPACTSLVLLNTFLLPMIWWHWK</sequence>
<evidence type="ECO:0000313" key="1">
    <source>
        <dbReference type="EMBL" id="JAD93216.1"/>
    </source>
</evidence>